<reference evidence="1" key="1">
    <citation type="submission" date="2014-09" db="EMBL/GenBank/DDBJ databases">
        <authorList>
            <person name="Magalhaes I.L.F."/>
            <person name="Oliveira U."/>
            <person name="Santos F.R."/>
            <person name="Vidigal T.H.D.A."/>
            <person name="Brescovit A.D."/>
            <person name="Santos A.J."/>
        </authorList>
    </citation>
    <scope>NUCLEOTIDE SEQUENCE</scope>
    <source>
        <tissue evidence="1">Shoot tissue taken approximately 20 cm above the soil surface</tissue>
    </source>
</reference>
<name>A0A0A9BBT5_ARUDO</name>
<dbReference type="AlphaFoldDB" id="A0A0A9BBT5"/>
<organism evidence="1">
    <name type="scientific">Arundo donax</name>
    <name type="common">Giant reed</name>
    <name type="synonym">Donax arundinaceus</name>
    <dbReference type="NCBI Taxonomy" id="35708"/>
    <lineage>
        <taxon>Eukaryota</taxon>
        <taxon>Viridiplantae</taxon>
        <taxon>Streptophyta</taxon>
        <taxon>Embryophyta</taxon>
        <taxon>Tracheophyta</taxon>
        <taxon>Spermatophyta</taxon>
        <taxon>Magnoliopsida</taxon>
        <taxon>Liliopsida</taxon>
        <taxon>Poales</taxon>
        <taxon>Poaceae</taxon>
        <taxon>PACMAD clade</taxon>
        <taxon>Arundinoideae</taxon>
        <taxon>Arundineae</taxon>
        <taxon>Arundo</taxon>
    </lineage>
</organism>
<proteinExistence type="predicted"/>
<dbReference type="EMBL" id="GBRH01237094">
    <property type="protein sequence ID" value="JAD60801.1"/>
    <property type="molecule type" value="Transcribed_RNA"/>
</dbReference>
<evidence type="ECO:0000313" key="1">
    <source>
        <dbReference type="EMBL" id="JAD60801.1"/>
    </source>
</evidence>
<accession>A0A0A9BBT5</accession>
<protein>
    <submittedName>
        <fullName evidence="1">Uncharacterized protein</fullName>
    </submittedName>
</protein>
<sequence length="18" mass="2080">MYLTCKVSPKLLSLIKEI</sequence>
<reference evidence="1" key="2">
    <citation type="journal article" date="2015" name="Data Brief">
        <title>Shoot transcriptome of the giant reed, Arundo donax.</title>
        <authorList>
            <person name="Barrero R.A."/>
            <person name="Guerrero F.D."/>
            <person name="Moolhuijzen P."/>
            <person name="Goolsby J.A."/>
            <person name="Tidwell J."/>
            <person name="Bellgard S.E."/>
            <person name="Bellgard M.I."/>
        </authorList>
    </citation>
    <scope>NUCLEOTIDE SEQUENCE</scope>
    <source>
        <tissue evidence="1">Shoot tissue taken approximately 20 cm above the soil surface</tissue>
    </source>
</reference>